<keyword evidence="3" id="KW-1185">Reference proteome</keyword>
<feature type="chain" id="PRO_5012406678" description="DUF481 domain-containing protein" evidence="1">
    <location>
        <begin position="24"/>
        <end position="415"/>
    </location>
</feature>
<dbReference type="EMBL" id="PDUD01000028">
    <property type="protein sequence ID" value="PHN03942.1"/>
    <property type="molecule type" value="Genomic_DNA"/>
</dbReference>
<sequence>MNWQSRSLFLFFLSFLFIVPAQAQMSEDIDRLNVFVDCSACDMSYLKQEINYVNHAVDPFVAQVHIFIANQGLNSGGTLYKINFIGKGKMDGNNLNMDLETDPTATSVEINQALKRTIEMGLVAFLAHTPMGDQIELKIKSDAPVAKRPEPVSGPLDNWIFELSANAAWNNESSQSVINTSYALDADYVTPEMRIRMRPYYSYRQQKVQNNGEDIISIRRRSYMTSSVVKSINDHWSYGFFHSLNNSTYSNIKLANWIAPALEYNIFPYSEVPFKEFTIAYRVGWLSQKYYEETIYFKLAEEVLSQVLNVNLRLRQPWGYVNTSLRGSNFLNDWSKNRMTFDSRLSVRVIKGFSVNLSGGFEVINDQISLPKGEASIEEILLGQRQLATNFETNLRFGLSYTFGDLYNNVVNTRL</sequence>
<dbReference type="AlphaFoldDB" id="A0A2D0N5Y9"/>
<dbReference type="RefSeq" id="WP_099152655.1">
    <property type="nucleotide sequence ID" value="NZ_PDUD01000028.1"/>
</dbReference>
<name>A0A2D0N5Y9_FLAN2</name>
<accession>A0A2D0N5Y9</accession>
<dbReference type="OrthoDB" id="1489343at2"/>
<proteinExistence type="predicted"/>
<gene>
    <name evidence="2" type="ORF">CRP01_24025</name>
</gene>
<reference evidence="2 3" key="1">
    <citation type="submission" date="2017-10" db="EMBL/GenBank/DDBJ databases">
        <title>The draft genome sequence of Lewinella nigricans NBRC 102662.</title>
        <authorList>
            <person name="Wang K."/>
        </authorList>
    </citation>
    <scope>NUCLEOTIDE SEQUENCE [LARGE SCALE GENOMIC DNA]</scope>
    <source>
        <strain evidence="2 3">NBRC 102662</strain>
    </source>
</reference>
<protein>
    <recommendedName>
        <fullName evidence="4">DUF481 domain-containing protein</fullName>
    </recommendedName>
</protein>
<keyword evidence="1" id="KW-0732">Signal</keyword>
<evidence type="ECO:0000256" key="1">
    <source>
        <dbReference type="SAM" id="SignalP"/>
    </source>
</evidence>
<feature type="signal peptide" evidence="1">
    <location>
        <begin position="1"/>
        <end position="23"/>
    </location>
</feature>
<comment type="caution">
    <text evidence="2">The sequence shown here is derived from an EMBL/GenBank/DDBJ whole genome shotgun (WGS) entry which is preliminary data.</text>
</comment>
<dbReference type="Proteomes" id="UP000223913">
    <property type="component" value="Unassembled WGS sequence"/>
</dbReference>
<evidence type="ECO:0000313" key="3">
    <source>
        <dbReference type="Proteomes" id="UP000223913"/>
    </source>
</evidence>
<organism evidence="2 3">
    <name type="scientific">Flavilitoribacter nigricans (strain ATCC 23147 / DSM 23189 / NBRC 102662 / NCIMB 1420 / SS-2)</name>
    <name type="common">Lewinella nigricans</name>
    <dbReference type="NCBI Taxonomy" id="1122177"/>
    <lineage>
        <taxon>Bacteria</taxon>
        <taxon>Pseudomonadati</taxon>
        <taxon>Bacteroidota</taxon>
        <taxon>Saprospiria</taxon>
        <taxon>Saprospirales</taxon>
        <taxon>Lewinellaceae</taxon>
        <taxon>Flavilitoribacter</taxon>
    </lineage>
</organism>
<evidence type="ECO:0000313" key="2">
    <source>
        <dbReference type="EMBL" id="PHN03942.1"/>
    </source>
</evidence>
<evidence type="ECO:0008006" key="4">
    <source>
        <dbReference type="Google" id="ProtNLM"/>
    </source>
</evidence>